<dbReference type="AlphaFoldDB" id="A0A6A0HB32"/>
<feature type="region of interest" description="Disordered" evidence="1">
    <location>
        <begin position="279"/>
        <end position="334"/>
    </location>
</feature>
<dbReference type="Proteomes" id="UP000711488">
    <property type="component" value="Unassembled WGS sequence"/>
</dbReference>
<feature type="compositionally biased region" description="Low complexity" evidence="1">
    <location>
        <begin position="375"/>
        <end position="387"/>
    </location>
</feature>
<feature type="region of interest" description="Disordered" evidence="1">
    <location>
        <begin position="375"/>
        <end position="452"/>
    </location>
</feature>
<dbReference type="EMBL" id="JQDR03003514">
    <property type="protein sequence ID" value="KAA0202484.1"/>
    <property type="molecule type" value="Genomic_DNA"/>
</dbReference>
<sequence>MYLNLSISMPLMLNHTAIHLKYLNRSALEDQAGVFFDTALLDDNTMPVDGMKSIKIWDGTEILSNGEVKLPTKKHKVVSTEISATFPSDTASSVVVPENTESVIGIDAKPELAESIKNVGLFSIHAYNESDDDIIHTGNVTIGIDHDLFSFISNATNDTSRGNLSIDEAGGSTTIMNVTGHVIVDEVSGVMSIVNVSGNVFVIGVSGRLHVQNVTGNLTVIGVRHRGDLIVDDVKGDLTINDVIGNVQIGHVTGMLRQLNTIRRGKQWQRRYGDHHHYQVRHSYELEEDDEEDEKEDEDDEEEENEEDYEYEYEGAEQEDEDSEEEEESNEAHEDLQKYLFKNNCTTRFNATPEDVDILCYVNGSLTSRLLSDIDLGSSSSSSSSSSEEGDGKSEDDNSEEDQSGELERDSAMEDDRDGNLISEEGLLSNERLSELGNRTRQAGDNSTNKLHSDVYDTGLSEEYSSEELNIIGGIDVGSAPATHGEIRLNDEFPSTVCYHPRMVERITHPLVSALHGVLSPTSFLCSCDDLYSSPASSCETVLFTLFFM</sequence>
<name>A0A6A0HB32_HYAAZ</name>
<proteinExistence type="predicted"/>
<gene>
    <name evidence="2" type="ORF">HAZT_HAZT006164</name>
</gene>
<protein>
    <submittedName>
        <fullName evidence="2">Uncharacterized protein</fullName>
    </submittedName>
</protein>
<reference evidence="2" key="1">
    <citation type="submission" date="2014-08" db="EMBL/GenBank/DDBJ databases">
        <authorList>
            <person name="Murali S."/>
            <person name="Richards S."/>
            <person name="Bandaranaike D."/>
            <person name="Bellair M."/>
            <person name="Blankenburg K."/>
            <person name="Chao H."/>
            <person name="Dinh H."/>
            <person name="Doddapaneni H."/>
            <person name="Dugan-Rocha S."/>
            <person name="Elkadiri S."/>
            <person name="Gnanaolivu R."/>
            <person name="Hughes D."/>
            <person name="Lee S."/>
            <person name="Li M."/>
            <person name="Ming W."/>
            <person name="Munidasa M."/>
            <person name="Muniz J."/>
            <person name="Nguyen L."/>
            <person name="Osuji N."/>
            <person name="Pu L.-L."/>
            <person name="Puazo M."/>
            <person name="Skinner E."/>
            <person name="Qu C."/>
            <person name="Quiroz J."/>
            <person name="Raj R."/>
            <person name="Weissenberger G."/>
            <person name="Xin Y."/>
            <person name="Zou X."/>
            <person name="Han Y."/>
            <person name="Worley K."/>
            <person name="Muzny D."/>
            <person name="Gibbs R."/>
        </authorList>
    </citation>
    <scope>NUCLEOTIDE SEQUENCE</scope>
    <source>
        <strain evidence="2">HAZT.00-mixed</strain>
        <tissue evidence="2">Whole organism</tissue>
    </source>
</reference>
<feature type="compositionally biased region" description="Acidic residues" evidence="1">
    <location>
        <begin position="286"/>
        <end position="329"/>
    </location>
</feature>
<accession>A0A6A0HB32</accession>
<evidence type="ECO:0000256" key="1">
    <source>
        <dbReference type="SAM" id="MobiDB-lite"/>
    </source>
</evidence>
<feature type="compositionally biased region" description="Polar residues" evidence="1">
    <location>
        <begin position="437"/>
        <end position="450"/>
    </location>
</feature>
<evidence type="ECO:0000313" key="2">
    <source>
        <dbReference type="EMBL" id="KAA0202484.1"/>
    </source>
</evidence>
<comment type="caution">
    <text evidence="2">The sequence shown here is derived from an EMBL/GenBank/DDBJ whole genome shotgun (WGS) entry which is preliminary data.</text>
</comment>
<organism evidence="2">
    <name type="scientific">Hyalella azteca</name>
    <name type="common">Amphipod</name>
    <dbReference type="NCBI Taxonomy" id="294128"/>
    <lineage>
        <taxon>Eukaryota</taxon>
        <taxon>Metazoa</taxon>
        <taxon>Ecdysozoa</taxon>
        <taxon>Arthropoda</taxon>
        <taxon>Crustacea</taxon>
        <taxon>Multicrustacea</taxon>
        <taxon>Malacostraca</taxon>
        <taxon>Eumalacostraca</taxon>
        <taxon>Peracarida</taxon>
        <taxon>Amphipoda</taxon>
        <taxon>Senticaudata</taxon>
        <taxon>Talitrida</taxon>
        <taxon>Talitroidea</taxon>
        <taxon>Hyalellidae</taxon>
        <taxon>Hyalella</taxon>
    </lineage>
</organism>
<reference evidence="2" key="2">
    <citation type="journal article" date="2018" name="Environ. Sci. Technol.">
        <title>The Toxicogenome of Hyalella azteca: A Model for Sediment Ecotoxicology and Evolutionary Toxicology.</title>
        <authorList>
            <person name="Poynton H.C."/>
            <person name="Hasenbein S."/>
            <person name="Benoit J.B."/>
            <person name="Sepulveda M.S."/>
            <person name="Poelchau M.F."/>
            <person name="Hughes D.S.T."/>
            <person name="Murali S.C."/>
            <person name="Chen S."/>
            <person name="Glastad K.M."/>
            <person name="Goodisman M.A.D."/>
            <person name="Werren J.H."/>
            <person name="Vineis J.H."/>
            <person name="Bowen J.L."/>
            <person name="Friedrich M."/>
            <person name="Jones J."/>
            <person name="Robertson H.M."/>
            <person name="Feyereisen R."/>
            <person name="Mechler-Hickson A."/>
            <person name="Mathers N."/>
            <person name="Lee C.E."/>
            <person name="Colbourne J.K."/>
            <person name="Biales A."/>
            <person name="Johnston J.S."/>
            <person name="Wellborn G.A."/>
            <person name="Rosendale A.J."/>
            <person name="Cridge A.G."/>
            <person name="Munoz-Torres M.C."/>
            <person name="Bain P.A."/>
            <person name="Manny A.R."/>
            <person name="Major K.M."/>
            <person name="Lambert F.N."/>
            <person name="Vulpe C.D."/>
            <person name="Tuck P."/>
            <person name="Blalock B.J."/>
            <person name="Lin Y.Y."/>
            <person name="Smith M.E."/>
            <person name="Ochoa-Acuna H."/>
            <person name="Chen M.M."/>
            <person name="Childers C.P."/>
            <person name="Qu J."/>
            <person name="Dugan S."/>
            <person name="Lee S.L."/>
            <person name="Chao H."/>
            <person name="Dinh H."/>
            <person name="Han Y."/>
            <person name="Doddapaneni H."/>
            <person name="Worley K.C."/>
            <person name="Muzny D.M."/>
            <person name="Gibbs R.A."/>
            <person name="Richards S."/>
        </authorList>
    </citation>
    <scope>NUCLEOTIDE SEQUENCE</scope>
    <source>
        <strain evidence="2">HAZT.00-mixed</strain>
        <tissue evidence="2">Whole organism</tissue>
    </source>
</reference>
<reference evidence="2" key="3">
    <citation type="submission" date="2019-06" db="EMBL/GenBank/DDBJ databases">
        <authorList>
            <person name="Poynton C."/>
            <person name="Hasenbein S."/>
            <person name="Benoit J.B."/>
            <person name="Sepulveda M.S."/>
            <person name="Poelchau M.F."/>
            <person name="Murali S.C."/>
            <person name="Chen S."/>
            <person name="Glastad K.M."/>
            <person name="Werren J.H."/>
            <person name="Vineis J.H."/>
            <person name="Bowen J.L."/>
            <person name="Friedrich M."/>
            <person name="Jones J."/>
            <person name="Robertson H.M."/>
            <person name="Feyereisen R."/>
            <person name="Mechler-Hickson A."/>
            <person name="Mathers N."/>
            <person name="Lee C.E."/>
            <person name="Colbourne J.K."/>
            <person name="Biales A."/>
            <person name="Johnston J.S."/>
            <person name="Wellborn G.A."/>
            <person name="Rosendale A.J."/>
            <person name="Cridge A.G."/>
            <person name="Munoz-Torres M.C."/>
            <person name="Bain P.A."/>
            <person name="Manny A.R."/>
            <person name="Major K.M."/>
            <person name="Lambert F.N."/>
            <person name="Vulpe C.D."/>
            <person name="Tuck P."/>
            <person name="Blalock B.J."/>
            <person name="Lin Y.-Y."/>
            <person name="Smith M.E."/>
            <person name="Ochoa-Acuna H."/>
            <person name="Chen M.-J.M."/>
            <person name="Childers C.P."/>
            <person name="Qu J."/>
            <person name="Dugan S."/>
            <person name="Lee S.L."/>
            <person name="Chao H."/>
            <person name="Dinh H."/>
            <person name="Han Y."/>
            <person name="Doddapaneni H."/>
            <person name="Worley K.C."/>
            <person name="Muzny D.M."/>
            <person name="Gibbs R.A."/>
            <person name="Richards S."/>
        </authorList>
    </citation>
    <scope>NUCLEOTIDE SEQUENCE</scope>
    <source>
        <strain evidence="2">HAZT.00-mixed</strain>
        <tissue evidence="2">Whole organism</tissue>
    </source>
</reference>